<dbReference type="AlphaFoldDB" id="A0A9W6QID1"/>
<organism evidence="1 2">
    <name type="scientific">Kitasatospora phosalacinea</name>
    <dbReference type="NCBI Taxonomy" id="2065"/>
    <lineage>
        <taxon>Bacteria</taxon>
        <taxon>Bacillati</taxon>
        <taxon>Actinomycetota</taxon>
        <taxon>Actinomycetes</taxon>
        <taxon>Kitasatosporales</taxon>
        <taxon>Streptomycetaceae</taxon>
        <taxon>Kitasatospora</taxon>
    </lineage>
</organism>
<protein>
    <submittedName>
        <fullName evidence="1">Uncharacterized protein</fullName>
    </submittedName>
</protein>
<comment type="caution">
    <text evidence="1">The sequence shown here is derived from an EMBL/GenBank/DDBJ whole genome shotgun (WGS) entry which is preliminary data.</text>
</comment>
<evidence type="ECO:0000313" key="1">
    <source>
        <dbReference type="EMBL" id="GLW74982.1"/>
    </source>
</evidence>
<name>A0A9W6QID1_9ACTN</name>
<proteinExistence type="predicted"/>
<gene>
    <name evidence="1" type="ORF">Kpho02_72790</name>
</gene>
<dbReference type="EMBL" id="BSSA01000043">
    <property type="protein sequence ID" value="GLW74982.1"/>
    <property type="molecule type" value="Genomic_DNA"/>
</dbReference>
<dbReference type="Proteomes" id="UP001165041">
    <property type="component" value="Unassembled WGS sequence"/>
</dbReference>
<accession>A0A9W6QID1</accession>
<sequence length="81" mass="8430">MRAAVERHLDEPEHPRGARQVRTANGAVPGMLGTLVPGRWGSVSAARIRPAAVPGRAVAGGAVGAVVWQKARVRSTGARGW</sequence>
<evidence type="ECO:0000313" key="2">
    <source>
        <dbReference type="Proteomes" id="UP001165041"/>
    </source>
</evidence>
<reference evidence="1" key="1">
    <citation type="submission" date="2023-02" db="EMBL/GenBank/DDBJ databases">
        <title>Kitasatospora phosalacinea NBRC 14627.</title>
        <authorList>
            <person name="Ichikawa N."/>
            <person name="Sato H."/>
            <person name="Tonouchi N."/>
        </authorList>
    </citation>
    <scope>NUCLEOTIDE SEQUENCE</scope>
    <source>
        <strain evidence="1">NBRC 14627</strain>
    </source>
</reference>